<dbReference type="Proteomes" id="UP001596147">
    <property type="component" value="Unassembled WGS sequence"/>
</dbReference>
<accession>A0ABW0LI71</accession>
<reference evidence="2" key="1">
    <citation type="journal article" date="2019" name="Int. J. Syst. Evol. Microbiol.">
        <title>The Global Catalogue of Microorganisms (GCM) 10K type strain sequencing project: providing services to taxonomists for standard genome sequencing and annotation.</title>
        <authorList>
            <consortium name="The Broad Institute Genomics Platform"/>
            <consortium name="The Broad Institute Genome Sequencing Center for Infectious Disease"/>
            <person name="Wu L."/>
            <person name="Ma J."/>
        </authorList>
    </citation>
    <scope>NUCLEOTIDE SEQUENCE [LARGE SCALE GENOMIC DNA]</scope>
    <source>
        <strain evidence="2">CGMCC 1.12237</strain>
    </source>
</reference>
<proteinExistence type="predicted"/>
<dbReference type="SUPFAM" id="SSF52540">
    <property type="entry name" value="P-loop containing nucleoside triphosphate hydrolases"/>
    <property type="match status" value="1"/>
</dbReference>
<dbReference type="Pfam" id="PF13238">
    <property type="entry name" value="AAA_18"/>
    <property type="match status" value="1"/>
</dbReference>
<dbReference type="EMBL" id="JBHSMC010000011">
    <property type="protein sequence ID" value="MFC5464687.1"/>
    <property type="molecule type" value="Genomic_DNA"/>
</dbReference>
<protein>
    <submittedName>
        <fullName evidence="1">AAA family ATPase</fullName>
    </submittedName>
</protein>
<dbReference type="RefSeq" id="WP_382349913.1">
    <property type="nucleotide sequence ID" value="NZ_JBHSMC010000011.1"/>
</dbReference>
<dbReference type="InterPro" id="IPR027417">
    <property type="entry name" value="P-loop_NTPase"/>
</dbReference>
<organism evidence="1 2">
    <name type="scientific">Lederbergia graminis</name>
    <dbReference type="NCBI Taxonomy" id="735518"/>
    <lineage>
        <taxon>Bacteria</taxon>
        <taxon>Bacillati</taxon>
        <taxon>Bacillota</taxon>
        <taxon>Bacilli</taxon>
        <taxon>Bacillales</taxon>
        <taxon>Bacillaceae</taxon>
        <taxon>Lederbergia</taxon>
    </lineage>
</organism>
<gene>
    <name evidence="1" type="ORF">ACFPM4_07965</name>
</gene>
<dbReference type="Gene3D" id="3.40.50.300">
    <property type="entry name" value="P-loop containing nucleotide triphosphate hydrolases"/>
    <property type="match status" value="1"/>
</dbReference>
<keyword evidence="2" id="KW-1185">Reference proteome</keyword>
<evidence type="ECO:0000313" key="2">
    <source>
        <dbReference type="Proteomes" id="UP001596147"/>
    </source>
</evidence>
<sequence length="156" mass="17989">MAIIFITGLSGVGKSTVLEQLGREGYHVVDTDYNYVRAIKNGATTERVWDEEKIINLIKRSKQSHLFISGCYSNQSKFYRHFKHVVLLKAELDVMLERVTKRTTNSYGKSAEEMAEIIEGYKYVLPLLEKSSDIMIDTSEVNVEIVCRRLKELLYM</sequence>
<evidence type="ECO:0000313" key="1">
    <source>
        <dbReference type="EMBL" id="MFC5464687.1"/>
    </source>
</evidence>
<comment type="caution">
    <text evidence="1">The sequence shown here is derived from an EMBL/GenBank/DDBJ whole genome shotgun (WGS) entry which is preliminary data.</text>
</comment>
<name>A0ABW0LI71_9BACI</name>